<evidence type="ECO:0000313" key="2">
    <source>
        <dbReference type="EMBL" id="OBJ90641.1"/>
    </source>
</evidence>
<feature type="transmembrane region" description="Helical" evidence="1">
    <location>
        <begin position="113"/>
        <end position="137"/>
    </location>
</feature>
<protein>
    <submittedName>
        <fullName evidence="2">Uncharacterized protein</fullName>
    </submittedName>
</protein>
<feature type="transmembrane region" description="Helical" evidence="1">
    <location>
        <begin position="149"/>
        <end position="165"/>
    </location>
</feature>
<name>A0A1A3L397_MYCAS</name>
<sequence>MKGVARPAFQWPSLANALSLGPAADVVSTSQIRDNAQGAAPKQRIPEHTRAFFTLLAWVIGCTAIHLFIVLAVYSNAVVLLQYYAVNYDYGFVRRGLAGELISLFPYFDYFTVAYAIVWASAITWIICLAVLVWIVLSPDPSSQRRRMLALLIPVLPFSLSYAVYNSHPEIWGMSAFLLFSIAMRSACTDKSKVIYSAVYGVLTAVLALIHEAIPVQFALGAVLAVTVLSKDSSRSMKRVLSVVAVAPGVLTLFLIAVLGRRNIGNDLCAQVPHRFIDDPVGTVSVPHSRFGFILHQFQRQSDFHDWVCEKTLPFWQLDIFGAARVVASYGFLRLLISIVLGIIIGVVTIAAVRNVCAVALASLMEEVRTNRVLVALAALLIIPLFITGLDWTRWCTLIALDVAIIYILYAIDKPEMSESPTRRNWLMFVVTVVVFAAIPLGDLNNAGY</sequence>
<feature type="transmembrane region" description="Helical" evidence="1">
    <location>
        <begin position="216"/>
        <end position="233"/>
    </location>
</feature>
<feature type="transmembrane region" description="Helical" evidence="1">
    <location>
        <begin position="395"/>
        <end position="412"/>
    </location>
</feature>
<keyword evidence="1" id="KW-0812">Transmembrane</keyword>
<dbReference type="Proteomes" id="UP000093925">
    <property type="component" value="Unassembled WGS sequence"/>
</dbReference>
<organism evidence="2 3">
    <name type="scientific">Mycobacterium asiaticum</name>
    <dbReference type="NCBI Taxonomy" id="1790"/>
    <lineage>
        <taxon>Bacteria</taxon>
        <taxon>Bacillati</taxon>
        <taxon>Actinomycetota</taxon>
        <taxon>Actinomycetes</taxon>
        <taxon>Mycobacteriales</taxon>
        <taxon>Mycobacteriaceae</taxon>
        <taxon>Mycobacterium</taxon>
    </lineage>
</organism>
<gene>
    <name evidence="2" type="ORF">A5640_23505</name>
</gene>
<feature type="transmembrane region" description="Helical" evidence="1">
    <location>
        <begin position="424"/>
        <end position="442"/>
    </location>
</feature>
<accession>A0A1A3L397</accession>
<reference evidence="2 3" key="1">
    <citation type="submission" date="2016-06" db="EMBL/GenBank/DDBJ databases">
        <authorList>
            <person name="Kjaerup R.B."/>
            <person name="Dalgaard T.S."/>
            <person name="Juul-Madsen H.R."/>
        </authorList>
    </citation>
    <scope>NUCLEOTIDE SEQUENCE [LARGE SCALE GENOMIC DNA]</scope>
    <source>
        <strain evidence="2 3">1276495.2</strain>
    </source>
</reference>
<evidence type="ECO:0000256" key="1">
    <source>
        <dbReference type="SAM" id="Phobius"/>
    </source>
</evidence>
<dbReference type="RefSeq" id="WP_065137965.1">
    <property type="nucleotide sequence ID" value="NZ_LZLM01000005.1"/>
</dbReference>
<dbReference type="AlphaFoldDB" id="A0A1A3L397"/>
<keyword evidence="1" id="KW-1133">Transmembrane helix</keyword>
<keyword evidence="1" id="KW-0472">Membrane</keyword>
<evidence type="ECO:0000313" key="3">
    <source>
        <dbReference type="Proteomes" id="UP000093925"/>
    </source>
</evidence>
<feature type="transmembrane region" description="Helical" evidence="1">
    <location>
        <begin position="373"/>
        <end position="389"/>
    </location>
</feature>
<comment type="caution">
    <text evidence="2">The sequence shown here is derived from an EMBL/GenBank/DDBJ whole genome shotgun (WGS) entry which is preliminary data.</text>
</comment>
<feature type="transmembrane region" description="Helical" evidence="1">
    <location>
        <begin position="240"/>
        <end position="259"/>
    </location>
</feature>
<dbReference type="EMBL" id="LZLM01000005">
    <property type="protein sequence ID" value="OBJ90641.1"/>
    <property type="molecule type" value="Genomic_DNA"/>
</dbReference>
<feature type="transmembrane region" description="Helical" evidence="1">
    <location>
        <begin position="335"/>
        <end position="361"/>
    </location>
</feature>
<feature type="transmembrane region" description="Helical" evidence="1">
    <location>
        <begin position="51"/>
        <end position="74"/>
    </location>
</feature>
<proteinExistence type="predicted"/>